<evidence type="ECO:0000313" key="13">
    <source>
        <dbReference type="EMBL" id="CAF2902753.1"/>
    </source>
</evidence>
<keyword evidence="6 9" id="KW-0862">Zinc</keyword>
<dbReference type="PROSITE" id="PS00107">
    <property type="entry name" value="PROTEIN_KINASE_ATP"/>
    <property type="match status" value="1"/>
</dbReference>
<dbReference type="SMART" id="SM00132">
    <property type="entry name" value="LIM"/>
    <property type="match status" value="2"/>
</dbReference>
<dbReference type="GO" id="GO:0005524">
    <property type="term" value="F:ATP binding"/>
    <property type="evidence" value="ECO:0007669"/>
    <property type="project" value="UniProtKB-UniRule"/>
</dbReference>
<gene>
    <name evidence="13" type="ORF">LSAA_7418</name>
</gene>
<keyword evidence="5 10" id="KW-0547">Nucleotide-binding</keyword>
<evidence type="ECO:0000256" key="6">
    <source>
        <dbReference type="ARBA" id="ARBA00022833"/>
    </source>
</evidence>
<evidence type="ECO:0000256" key="1">
    <source>
        <dbReference type="ARBA" id="ARBA00005843"/>
    </source>
</evidence>
<dbReference type="AlphaFoldDB" id="A0A7R8H7J1"/>
<organism evidence="13 14">
    <name type="scientific">Lepeophtheirus salmonis</name>
    <name type="common">Salmon louse</name>
    <name type="synonym">Caligus salmonis</name>
    <dbReference type="NCBI Taxonomy" id="72036"/>
    <lineage>
        <taxon>Eukaryota</taxon>
        <taxon>Metazoa</taxon>
        <taxon>Ecdysozoa</taxon>
        <taxon>Arthropoda</taxon>
        <taxon>Crustacea</taxon>
        <taxon>Multicrustacea</taxon>
        <taxon>Hexanauplia</taxon>
        <taxon>Copepoda</taxon>
        <taxon>Siphonostomatoida</taxon>
        <taxon>Caligidae</taxon>
        <taxon>Lepeophtheirus</taxon>
    </lineage>
</organism>
<keyword evidence="8 9" id="KW-0440">LIM domain</keyword>
<dbReference type="Gene3D" id="2.10.110.10">
    <property type="entry name" value="Cysteine Rich Protein"/>
    <property type="match status" value="3"/>
</dbReference>
<dbReference type="SUPFAM" id="SSF56112">
    <property type="entry name" value="Protein kinase-like (PK-like)"/>
    <property type="match status" value="1"/>
</dbReference>
<evidence type="ECO:0000256" key="3">
    <source>
        <dbReference type="ARBA" id="ARBA00022723"/>
    </source>
</evidence>
<keyword evidence="4" id="KW-0677">Repeat</keyword>
<dbReference type="Pfam" id="PF00412">
    <property type="entry name" value="LIM"/>
    <property type="match status" value="1"/>
</dbReference>
<keyword evidence="2" id="KW-0517">Myogenesis</keyword>
<proteinExistence type="inferred from homology"/>
<dbReference type="PANTHER" id="PTHR24347">
    <property type="entry name" value="SERINE/THREONINE-PROTEIN KINASE"/>
    <property type="match status" value="1"/>
</dbReference>
<dbReference type="InterPro" id="IPR001781">
    <property type="entry name" value="Znf_LIM"/>
</dbReference>
<comment type="similarity">
    <text evidence="1">Belongs to the protein kinase superfamily. TKL Ser/Thr protein kinase family.</text>
</comment>
<keyword evidence="3 9" id="KW-0479">Metal-binding</keyword>
<dbReference type="Pfam" id="PF00069">
    <property type="entry name" value="Pkinase"/>
    <property type="match status" value="1"/>
</dbReference>
<feature type="domain" description="Protein kinase" evidence="11">
    <location>
        <begin position="79"/>
        <end position="322"/>
    </location>
</feature>
<dbReference type="GO" id="GO:0030018">
    <property type="term" value="C:Z disc"/>
    <property type="evidence" value="ECO:0007669"/>
    <property type="project" value="UniProtKB-ARBA"/>
</dbReference>
<evidence type="ECO:0000256" key="5">
    <source>
        <dbReference type="ARBA" id="ARBA00022741"/>
    </source>
</evidence>
<dbReference type="GO" id="GO:0046872">
    <property type="term" value="F:metal ion binding"/>
    <property type="evidence" value="ECO:0007669"/>
    <property type="project" value="UniProtKB-KW"/>
</dbReference>
<evidence type="ECO:0000259" key="12">
    <source>
        <dbReference type="PROSITE" id="PS50023"/>
    </source>
</evidence>
<dbReference type="GO" id="GO:0004689">
    <property type="term" value="F:phosphorylase kinase activity"/>
    <property type="evidence" value="ECO:0007669"/>
    <property type="project" value="UniProtKB-EC"/>
</dbReference>
<dbReference type="PROSITE" id="PS00478">
    <property type="entry name" value="LIM_DOMAIN_1"/>
    <property type="match status" value="1"/>
</dbReference>
<name>A0A7R8H7J1_LEPSM</name>
<dbReference type="EMBL" id="HG994582">
    <property type="protein sequence ID" value="CAF2902753.1"/>
    <property type="molecule type" value="Genomic_DNA"/>
</dbReference>
<dbReference type="Gene3D" id="1.10.510.10">
    <property type="entry name" value="Transferase(Phosphotransferase) domain 1"/>
    <property type="match status" value="1"/>
</dbReference>
<dbReference type="Gene3D" id="3.30.200.20">
    <property type="entry name" value="Phosphorylase Kinase, domain 1"/>
    <property type="match status" value="1"/>
</dbReference>
<dbReference type="SMART" id="SM00220">
    <property type="entry name" value="S_TKc"/>
    <property type="match status" value="1"/>
</dbReference>
<dbReference type="FunFam" id="2.10.110.10:FF:000001">
    <property type="entry name" value="Cysteine and glycine-rich protein 1"/>
    <property type="match status" value="1"/>
</dbReference>
<keyword evidence="7 10" id="KW-0067">ATP-binding</keyword>
<dbReference type="OrthoDB" id="419455at2759"/>
<evidence type="ECO:0000256" key="7">
    <source>
        <dbReference type="ARBA" id="ARBA00022840"/>
    </source>
</evidence>
<sequence length="688" mass="78202">MPGICPRCSKNVYFAEEKQAVGKSWHKLCFVCGRSIIMVQLPENDLNFYNFIEDGNEVPPEEQRNGSAMPDEDDFYEYYDTMEVLGKGLSSVVRRCVEKSSGKQYAVKIMDVSDDKNLVDAEGRSIEEQVQLEINVLKVVSNHEYIVTLHQVFCSSPHYFLIFELCTKGELFDFLNNSVILSEKKCKIIFKQILEAVAHCHKLGIVHRDLKPENILLDDNNIVKLTDFGFARKIKHTDRLFETCGTPGYLAPEVLMAGMVDSNKCTGYNIEVDAWACGVIMYTMCVEWDNITNETKDLIERLLTVNPKDRLTIEEALQHESFVSNKLDLKRICSTPEQVPVSTMREEPYAIKLIRKDIDDKSFHVYNHWILNTNKGLLYQLLPKKNTKCKKLLDSGSITEHDGDMFCNSCYRKNFGPKGYGFGGGAGTLSMDDGKGYSTNMNKVDHQAEAYIAPRRVMTEANGNSVNKTSDAKPFKKPVPKWGGAEICPRCNRSVFIAELMRGAGKAWHKSCFTCNICNKRVDSSNLCERDGDIFCKACYGKNFGPKGFGFGLSAAHMGVESTLSNSDVIDTNDVKIVSIKKKLHYNLYDSPIITGLGMLSLFKESILYHLPFVKNMLIIKWNNEILDSQDNIIKNVTWNYHMALNLKKLKYNRSTIFDYYILDMMGHVSQEQLLFTSSWKKRKSCSL</sequence>
<evidence type="ECO:0000256" key="10">
    <source>
        <dbReference type="PROSITE-ProRule" id="PRU10141"/>
    </source>
</evidence>
<dbReference type="EC" id="2.7.11.19" evidence="13"/>
<protein>
    <submittedName>
        <fullName evidence="13">PHKG</fullName>
        <ecNumber evidence="13">2.7.11.19</ecNumber>
    </submittedName>
</protein>
<accession>A0A7R8H7J1</accession>
<dbReference type="CDD" id="cd09326">
    <property type="entry name" value="LIM_CRP_like"/>
    <property type="match status" value="1"/>
</dbReference>
<dbReference type="SUPFAM" id="SSF57716">
    <property type="entry name" value="Glucocorticoid receptor-like (DNA-binding domain)"/>
    <property type="match status" value="4"/>
</dbReference>
<dbReference type="FunFam" id="1.10.510.10:FF:000571">
    <property type="entry name" value="Maternal embryonic leucine zipper kinase"/>
    <property type="match status" value="1"/>
</dbReference>
<evidence type="ECO:0000256" key="2">
    <source>
        <dbReference type="ARBA" id="ARBA00022541"/>
    </source>
</evidence>
<reference evidence="13" key="1">
    <citation type="submission" date="2021-02" db="EMBL/GenBank/DDBJ databases">
        <authorList>
            <person name="Bekaert M."/>
        </authorList>
    </citation>
    <scope>NUCLEOTIDE SEQUENCE</scope>
    <source>
        <strain evidence="13">IoA-00</strain>
    </source>
</reference>
<dbReference type="InterPro" id="IPR017441">
    <property type="entry name" value="Protein_kinase_ATP_BS"/>
</dbReference>
<evidence type="ECO:0000256" key="4">
    <source>
        <dbReference type="ARBA" id="ARBA00022737"/>
    </source>
</evidence>
<keyword evidence="14" id="KW-1185">Reference proteome</keyword>
<dbReference type="GO" id="GO:0060537">
    <property type="term" value="P:muscle tissue development"/>
    <property type="evidence" value="ECO:0007669"/>
    <property type="project" value="UniProtKB-ARBA"/>
</dbReference>
<evidence type="ECO:0000256" key="9">
    <source>
        <dbReference type="PROSITE-ProRule" id="PRU00125"/>
    </source>
</evidence>
<feature type="domain" description="LIM zinc-binding" evidence="12">
    <location>
        <begin position="486"/>
        <end position="546"/>
    </location>
</feature>
<dbReference type="Proteomes" id="UP000675881">
    <property type="component" value="Chromosome 3"/>
</dbReference>
<dbReference type="PROSITE" id="PS00108">
    <property type="entry name" value="PROTEIN_KINASE_ST"/>
    <property type="match status" value="1"/>
</dbReference>
<evidence type="ECO:0000259" key="11">
    <source>
        <dbReference type="PROSITE" id="PS50011"/>
    </source>
</evidence>
<feature type="binding site" evidence="10">
    <location>
        <position position="108"/>
    </location>
    <ligand>
        <name>ATP</name>
        <dbReference type="ChEBI" id="CHEBI:30616"/>
    </ligand>
</feature>
<evidence type="ECO:0000256" key="8">
    <source>
        <dbReference type="ARBA" id="ARBA00023038"/>
    </source>
</evidence>
<dbReference type="PROSITE" id="PS50011">
    <property type="entry name" value="PROTEIN_KINASE_DOM"/>
    <property type="match status" value="1"/>
</dbReference>
<dbReference type="InterPro" id="IPR008271">
    <property type="entry name" value="Ser/Thr_kinase_AS"/>
</dbReference>
<dbReference type="InterPro" id="IPR000719">
    <property type="entry name" value="Prot_kinase_dom"/>
</dbReference>
<evidence type="ECO:0000313" key="14">
    <source>
        <dbReference type="Proteomes" id="UP000675881"/>
    </source>
</evidence>
<dbReference type="PROSITE" id="PS50023">
    <property type="entry name" value="LIM_DOMAIN_2"/>
    <property type="match status" value="1"/>
</dbReference>
<dbReference type="InterPro" id="IPR011009">
    <property type="entry name" value="Kinase-like_dom_sf"/>
</dbReference>
<dbReference type="GO" id="GO:0007517">
    <property type="term" value="P:muscle organ development"/>
    <property type="evidence" value="ECO:0007669"/>
    <property type="project" value="UniProtKB-KW"/>
</dbReference>
<keyword evidence="13" id="KW-0808">Transferase</keyword>